<sequence length="523" mass="58190">MIRAHITHAQASSSNPRPERIMAENVLLRLEGITKTFGGIVALEGVDFEVRAGEVHALIGENGAGKSTLMKIATGVHHADRGRLLWKGQVVRLHTPRDAHRLGIRMVPQELTLVPQLSAGENIFLGCLPHRRGLFSWVRWKEAHERARALLRELGHDLDPTRPVSELSVAEQQLVEIARALAFEAELLIFDEPTSPLSEHETERLFQVIARLKARGIGVIYITHRIREIYRIADRVTVLRDGRHVLTRPIVETTPEELVRAMVGRELREHFPARGPRVIGEPLLRVERLSAPGRFYDVTFSVHGGEIVGLAGLVGAGRTELVEAIFGAREYTSGTIRIAGRPVVIRTPADAVRHGLALVTDDRKTKGLILTASVHTNIILPVHTRIAHLGLFLNARAERQLTERLIRELRVKTPSADHPVMLLSGGNQQKVILARWLATTPRIFLLDEPTRGIDVGAKAEIYEWIRRLADQGAAILLVSSELEELQRLADRILVMHRGRIVGELSREEATDDRILYLATGGGA</sequence>
<evidence type="ECO:0000256" key="6">
    <source>
        <dbReference type="ARBA" id="ARBA00022741"/>
    </source>
</evidence>
<dbReference type="FunFam" id="3.40.50.300:FF:000127">
    <property type="entry name" value="Ribose import ATP-binding protein RbsA"/>
    <property type="match status" value="1"/>
</dbReference>
<reference evidence="11" key="1">
    <citation type="journal article" date="2005" name="Environ. Microbiol.">
        <title>Genetic and functional properties of uncultivated thermophilic crenarchaeotes from a subsurface gold mine as revealed by analysis of genome fragments.</title>
        <authorList>
            <person name="Nunoura T."/>
            <person name="Hirayama H."/>
            <person name="Takami H."/>
            <person name="Oida H."/>
            <person name="Nishi S."/>
            <person name="Shimamura S."/>
            <person name="Suzuki Y."/>
            <person name="Inagaki F."/>
            <person name="Takai K."/>
            <person name="Nealson K.H."/>
            <person name="Horikoshi K."/>
        </authorList>
    </citation>
    <scope>NUCLEOTIDE SEQUENCE</scope>
</reference>
<dbReference type="Gene3D" id="3.40.50.300">
    <property type="entry name" value="P-loop containing nucleotide triphosphate hydrolases"/>
    <property type="match status" value="2"/>
</dbReference>
<evidence type="ECO:0000313" key="11">
    <source>
        <dbReference type="EMBL" id="BAL54933.1"/>
    </source>
</evidence>
<feature type="domain" description="ABC transporter" evidence="10">
    <location>
        <begin position="278"/>
        <end position="522"/>
    </location>
</feature>
<keyword evidence="9" id="KW-0472">Membrane</keyword>
<organism evidence="11">
    <name type="scientific">uncultured Acidobacteriota bacterium</name>
    <dbReference type="NCBI Taxonomy" id="171953"/>
    <lineage>
        <taxon>Bacteria</taxon>
        <taxon>Pseudomonadati</taxon>
        <taxon>Acidobacteriota</taxon>
        <taxon>environmental samples</taxon>
    </lineage>
</organism>
<dbReference type="GO" id="GO:0005524">
    <property type="term" value="F:ATP binding"/>
    <property type="evidence" value="ECO:0007669"/>
    <property type="project" value="UniProtKB-KW"/>
</dbReference>
<dbReference type="CDD" id="cd03216">
    <property type="entry name" value="ABC_Carb_Monos_I"/>
    <property type="match status" value="1"/>
</dbReference>
<dbReference type="InterPro" id="IPR003593">
    <property type="entry name" value="AAA+_ATPase"/>
</dbReference>
<evidence type="ECO:0000259" key="10">
    <source>
        <dbReference type="PROSITE" id="PS50893"/>
    </source>
</evidence>
<dbReference type="EMBL" id="AP011704">
    <property type="protein sequence ID" value="BAL54933.1"/>
    <property type="molecule type" value="Genomic_DNA"/>
</dbReference>
<keyword evidence="7 11" id="KW-0067">ATP-binding</keyword>
<accession>H5SFJ7</accession>
<dbReference type="SMART" id="SM00382">
    <property type="entry name" value="AAA"/>
    <property type="match status" value="2"/>
</dbReference>
<evidence type="ECO:0000256" key="7">
    <source>
        <dbReference type="ARBA" id="ARBA00022840"/>
    </source>
</evidence>
<dbReference type="InterPro" id="IPR017871">
    <property type="entry name" value="ABC_transporter-like_CS"/>
</dbReference>
<comment type="subcellular location">
    <subcellularLocation>
        <location evidence="1">Cell membrane</location>
        <topology evidence="1">Peripheral membrane protein</topology>
    </subcellularLocation>
</comment>
<feature type="domain" description="ABC transporter" evidence="10">
    <location>
        <begin position="28"/>
        <end position="266"/>
    </location>
</feature>
<dbReference type="Pfam" id="PF00005">
    <property type="entry name" value="ABC_tran"/>
    <property type="match status" value="2"/>
</dbReference>
<dbReference type="SUPFAM" id="SSF52540">
    <property type="entry name" value="P-loop containing nucleoside triphosphate hydrolases"/>
    <property type="match status" value="2"/>
</dbReference>
<dbReference type="GO" id="GO:0016887">
    <property type="term" value="F:ATP hydrolysis activity"/>
    <property type="evidence" value="ECO:0007669"/>
    <property type="project" value="InterPro"/>
</dbReference>
<dbReference type="PROSITE" id="PS00211">
    <property type="entry name" value="ABC_TRANSPORTER_1"/>
    <property type="match status" value="1"/>
</dbReference>
<keyword evidence="6" id="KW-0547">Nucleotide-binding</keyword>
<dbReference type="InterPro" id="IPR027417">
    <property type="entry name" value="P-loop_NTPase"/>
</dbReference>
<evidence type="ECO:0000256" key="8">
    <source>
        <dbReference type="ARBA" id="ARBA00022967"/>
    </source>
</evidence>
<keyword evidence="2" id="KW-0813">Transport</keyword>
<evidence type="ECO:0000256" key="1">
    <source>
        <dbReference type="ARBA" id="ARBA00004202"/>
    </source>
</evidence>
<dbReference type="AlphaFoldDB" id="H5SFJ7"/>
<evidence type="ECO:0000256" key="3">
    <source>
        <dbReference type="ARBA" id="ARBA00022475"/>
    </source>
</evidence>
<keyword evidence="8" id="KW-1278">Translocase</keyword>
<dbReference type="GO" id="GO:0005886">
    <property type="term" value="C:plasma membrane"/>
    <property type="evidence" value="ECO:0007669"/>
    <property type="project" value="UniProtKB-SubCell"/>
</dbReference>
<dbReference type="PANTHER" id="PTHR43790">
    <property type="entry name" value="CARBOHYDRATE TRANSPORT ATP-BINDING PROTEIN MG119-RELATED"/>
    <property type="match status" value="1"/>
</dbReference>
<evidence type="ECO:0000256" key="9">
    <source>
        <dbReference type="ARBA" id="ARBA00023136"/>
    </source>
</evidence>
<keyword evidence="4" id="KW-0762">Sugar transport</keyword>
<dbReference type="PANTHER" id="PTHR43790:SF9">
    <property type="entry name" value="GALACTOFURANOSE TRANSPORTER ATP-BINDING PROTEIN YTFR"/>
    <property type="match status" value="1"/>
</dbReference>
<gene>
    <name evidence="11" type="ORF">HGMM_F22A10C09</name>
</gene>
<protein>
    <submittedName>
        <fullName evidence="11">Ribose transport system ATP-binding protein</fullName>
    </submittedName>
</protein>
<evidence type="ECO:0000256" key="2">
    <source>
        <dbReference type="ARBA" id="ARBA00022448"/>
    </source>
</evidence>
<evidence type="ECO:0000256" key="4">
    <source>
        <dbReference type="ARBA" id="ARBA00022597"/>
    </source>
</evidence>
<keyword evidence="3" id="KW-1003">Cell membrane</keyword>
<evidence type="ECO:0000256" key="5">
    <source>
        <dbReference type="ARBA" id="ARBA00022737"/>
    </source>
</evidence>
<dbReference type="PROSITE" id="PS50893">
    <property type="entry name" value="ABC_TRANSPORTER_2"/>
    <property type="match status" value="2"/>
</dbReference>
<name>H5SFJ7_9BACT</name>
<keyword evidence="5" id="KW-0677">Repeat</keyword>
<reference evidence="11" key="2">
    <citation type="journal article" date="2012" name="PLoS ONE">
        <title>A Deeply Branching Thermophilic Bacterium with an Ancient Acetyl-CoA Pathway Dominates a Subsurface Ecosystem.</title>
        <authorList>
            <person name="Takami H."/>
            <person name="Noguchi H."/>
            <person name="Takaki Y."/>
            <person name="Uchiyama I."/>
            <person name="Toyoda A."/>
            <person name="Nishi S."/>
            <person name="Chee G.-J."/>
            <person name="Arai W."/>
            <person name="Nunoura T."/>
            <person name="Itoh T."/>
            <person name="Hattori M."/>
            <person name="Takai K."/>
        </authorList>
    </citation>
    <scope>NUCLEOTIDE SEQUENCE</scope>
</reference>
<proteinExistence type="predicted"/>
<dbReference type="InterPro" id="IPR003439">
    <property type="entry name" value="ABC_transporter-like_ATP-bd"/>
</dbReference>
<dbReference type="InterPro" id="IPR050107">
    <property type="entry name" value="ABC_carbohydrate_import_ATPase"/>
</dbReference>
<dbReference type="CDD" id="cd03215">
    <property type="entry name" value="ABC_Carb_Monos_II"/>
    <property type="match status" value="1"/>
</dbReference>